<evidence type="ECO:0000256" key="1">
    <source>
        <dbReference type="SAM" id="MobiDB-lite"/>
    </source>
</evidence>
<dbReference type="Proteomes" id="UP001152562">
    <property type="component" value="Unassembled WGS sequence"/>
</dbReference>
<organism evidence="2 3">
    <name type="scientific">Pieris brassicae</name>
    <name type="common">White butterfly</name>
    <name type="synonym">Large white butterfly</name>
    <dbReference type="NCBI Taxonomy" id="7116"/>
    <lineage>
        <taxon>Eukaryota</taxon>
        <taxon>Metazoa</taxon>
        <taxon>Ecdysozoa</taxon>
        <taxon>Arthropoda</taxon>
        <taxon>Hexapoda</taxon>
        <taxon>Insecta</taxon>
        <taxon>Pterygota</taxon>
        <taxon>Neoptera</taxon>
        <taxon>Endopterygota</taxon>
        <taxon>Lepidoptera</taxon>
        <taxon>Glossata</taxon>
        <taxon>Ditrysia</taxon>
        <taxon>Papilionoidea</taxon>
        <taxon>Pieridae</taxon>
        <taxon>Pierinae</taxon>
        <taxon>Pieris</taxon>
    </lineage>
</organism>
<dbReference type="AlphaFoldDB" id="A0A9P0TDR2"/>
<sequence>MKRKPAVETTRRETNDWREGRSARIEGAGHGGGRRGAAEAAAGAGPWGRRALAEQVAACEPRASLAPL</sequence>
<comment type="caution">
    <text evidence="2">The sequence shown here is derived from an EMBL/GenBank/DDBJ whole genome shotgun (WGS) entry which is preliminary data.</text>
</comment>
<keyword evidence="3" id="KW-1185">Reference proteome</keyword>
<protein>
    <submittedName>
        <fullName evidence="2">Uncharacterized protein</fullName>
    </submittedName>
</protein>
<name>A0A9P0TDR2_PIEBR</name>
<evidence type="ECO:0000313" key="2">
    <source>
        <dbReference type="EMBL" id="CAH4030559.1"/>
    </source>
</evidence>
<feature type="compositionally biased region" description="Basic and acidic residues" evidence="1">
    <location>
        <begin position="1"/>
        <end position="24"/>
    </location>
</feature>
<dbReference type="EMBL" id="CALOZG010000010">
    <property type="protein sequence ID" value="CAH4030559.1"/>
    <property type="molecule type" value="Genomic_DNA"/>
</dbReference>
<gene>
    <name evidence="2" type="ORF">PIBRA_LOCUS7199</name>
</gene>
<proteinExistence type="predicted"/>
<reference evidence="2" key="1">
    <citation type="submission" date="2022-05" db="EMBL/GenBank/DDBJ databases">
        <authorList>
            <person name="Okamura Y."/>
        </authorList>
    </citation>
    <scope>NUCLEOTIDE SEQUENCE</scope>
</reference>
<evidence type="ECO:0000313" key="3">
    <source>
        <dbReference type="Proteomes" id="UP001152562"/>
    </source>
</evidence>
<accession>A0A9P0TDR2</accession>
<feature type="region of interest" description="Disordered" evidence="1">
    <location>
        <begin position="1"/>
        <end position="46"/>
    </location>
</feature>